<evidence type="ECO:0000256" key="2">
    <source>
        <dbReference type="SAM" id="SignalP"/>
    </source>
</evidence>
<keyword evidence="5" id="KW-1185">Reference proteome</keyword>
<dbReference type="InterPro" id="IPR032466">
    <property type="entry name" value="Metal_Hydrolase"/>
</dbReference>
<dbReference type="EMBL" id="JAJAWG010000003">
    <property type="protein sequence ID" value="MCB5196172.1"/>
    <property type="molecule type" value="Genomic_DNA"/>
</dbReference>
<dbReference type="SUPFAM" id="SSF51556">
    <property type="entry name" value="Metallo-dependent hydrolases"/>
    <property type="match status" value="1"/>
</dbReference>
<feature type="signal peptide" evidence="2">
    <location>
        <begin position="1"/>
        <end position="23"/>
    </location>
</feature>
<evidence type="ECO:0000313" key="4">
    <source>
        <dbReference type="EMBL" id="MCB5196172.1"/>
    </source>
</evidence>
<protein>
    <submittedName>
        <fullName evidence="4">Amidohydrolase family protein</fullName>
    </submittedName>
</protein>
<evidence type="ECO:0000259" key="3">
    <source>
        <dbReference type="Pfam" id="PF01979"/>
    </source>
</evidence>
<reference evidence="4 5" key="1">
    <citation type="submission" date="2021-10" db="EMBL/GenBank/DDBJ databases">
        <authorList>
            <person name="Chen M."/>
        </authorList>
    </citation>
    <scope>NUCLEOTIDE SEQUENCE [LARGE SCALE GENOMIC DNA]</scope>
    <source>
        <strain evidence="4 5">H3-26</strain>
    </source>
</reference>
<feature type="domain" description="Amidohydrolase-related" evidence="3">
    <location>
        <begin position="82"/>
        <end position="440"/>
    </location>
</feature>
<dbReference type="InterPro" id="IPR057744">
    <property type="entry name" value="OTAase-like"/>
</dbReference>
<name>A0ABS8BKB8_9NEIS</name>
<evidence type="ECO:0000313" key="5">
    <source>
        <dbReference type="Proteomes" id="UP001198034"/>
    </source>
</evidence>
<keyword evidence="2" id="KW-0732">Signal</keyword>
<dbReference type="SUPFAM" id="SSF51338">
    <property type="entry name" value="Composite domain of metallo-dependent hydrolases"/>
    <property type="match status" value="2"/>
</dbReference>
<feature type="region of interest" description="Disordered" evidence="1">
    <location>
        <begin position="158"/>
        <end position="181"/>
    </location>
</feature>
<dbReference type="Proteomes" id="UP001198034">
    <property type="component" value="Unassembled WGS sequence"/>
</dbReference>
<dbReference type="Gene3D" id="2.30.40.10">
    <property type="entry name" value="Urease, subunit C, domain 1"/>
    <property type="match status" value="1"/>
</dbReference>
<gene>
    <name evidence="4" type="ORF">LG219_07740</name>
</gene>
<proteinExistence type="predicted"/>
<dbReference type="RefSeq" id="WP_226763940.1">
    <property type="nucleotide sequence ID" value="NZ_JAJAWG010000003.1"/>
</dbReference>
<dbReference type="InterPro" id="IPR051781">
    <property type="entry name" value="Metallo-dep_Hydrolase"/>
</dbReference>
<dbReference type="CDD" id="cd01299">
    <property type="entry name" value="Met_dep_hydrolase_A"/>
    <property type="match status" value="1"/>
</dbReference>
<organism evidence="4 5">
    <name type="scientific">Deefgea salmonis</name>
    <dbReference type="NCBI Taxonomy" id="2875502"/>
    <lineage>
        <taxon>Bacteria</taxon>
        <taxon>Pseudomonadati</taxon>
        <taxon>Pseudomonadota</taxon>
        <taxon>Betaproteobacteria</taxon>
        <taxon>Neisseriales</taxon>
        <taxon>Chitinibacteraceae</taxon>
        <taxon>Deefgea</taxon>
    </lineage>
</organism>
<dbReference type="Pfam" id="PF01979">
    <property type="entry name" value="Amidohydro_1"/>
    <property type="match status" value="1"/>
</dbReference>
<dbReference type="InterPro" id="IPR011059">
    <property type="entry name" value="Metal-dep_hydrolase_composite"/>
</dbReference>
<comment type="caution">
    <text evidence="4">The sequence shown here is derived from an EMBL/GenBank/DDBJ whole genome shotgun (WGS) entry which is preliminary data.</text>
</comment>
<feature type="chain" id="PRO_5046667928" evidence="2">
    <location>
        <begin position="24"/>
        <end position="445"/>
    </location>
</feature>
<feature type="compositionally biased region" description="Basic and acidic residues" evidence="1">
    <location>
        <begin position="171"/>
        <end position="181"/>
    </location>
</feature>
<sequence length="445" mass="47753">MRHKILTTVILMSCGLNVLASTAAEQSAVLFENVRIFNGSSAERSPTSNVLVQGNRITQISTAPITPPAAVSITKINGAGRTLMPGLIDNHVHITLGASSQSDLINPAISAEVLQTRAADEAHFMLLRGFTAVRDLGGPIFALKRDIDAGKTIGPRIYPSGAMVSQTSGHGDSRLPNERSRRFGGEVSRGELLGANFIADGRDEVLTATRENLRAGASQIKVMAGGGAASAYDPLDVTQYTLDEMKAAVQAADDWGTYVTVHAYTPKAVRRAVDAGVKSIEHGQLLDEATMKLLAQKGVFLSLQALDEAPASQTDDVRAKKHQVVDGTDRAFKWAKKHHVKLAWGTDFLFSPANNKNQNADILKLKQWFSPAAALKLVTHDNAQLLALSGLRNPYPGKLGVVEVNALADLLLVNGDPTQDLNLIADPEKNFVVIMKDGQIYKNTL</sequence>
<dbReference type="PANTHER" id="PTHR43135">
    <property type="entry name" value="ALPHA-D-RIBOSE 1-METHYLPHOSPHONATE 5-TRIPHOSPHATE DIPHOSPHATASE"/>
    <property type="match status" value="1"/>
</dbReference>
<dbReference type="Gene3D" id="3.20.20.140">
    <property type="entry name" value="Metal-dependent hydrolases"/>
    <property type="match status" value="1"/>
</dbReference>
<evidence type="ECO:0000256" key="1">
    <source>
        <dbReference type="SAM" id="MobiDB-lite"/>
    </source>
</evidence>
<accession>A0ABS8BKB8</accession>
<dbReference type="PANTHER" id="PTHR43135:SF3">
    <property type="entry name" value="ALPHA-D-RIBOSE 1-METHYLPHOSPHONATE 5-TRIPHOSPHATE DIPHOSPHATASE"/>
    <property type="match status" value="1"/>
</dbReference>
<dbReference type="InterPro" id="IPR006680">
    <property type="entry name" value="Amidohydro-rel"/>
</dbReference>